<dbReference type="InterPro" id="IPR012349">
    <property type="entry name" value="Split_barrel_FMN-bd"/>
</dbReference>
<comment type="caution">
    <text evidence="1">The sequence shown here is derived from an EMBL/GenBank/DDBJ whole genome shotgun (WGS) entry which is preliminary data.</text>
</comment>
<organism evidence="1 2">
    <name type="scientific">Isoptericola cucumis</name>
    <dbReference type="NCBI Taxonomy" id="1776856"/>
    <lineage>
        <taxon>Bacteria</taxon>
        <taxon>Bacillati</taxon>
        <taxon>Actinomycetota</taxon>
        <taxon>Actinomycetes</taxon>
        <taxon>Micrococcales</taxon>
        <taxon>Promicromonosporaceae</taxon>
        <taxon>Isoptericola</taxon>
    </lineage>
</organism>
<evidence type="ECO:0008006" key="3">
    <source>
        <dbReference type="Google" id="ProtNLM"/>
    </source>
</evidence>
<name>A0ABQ2BAW8_9MICO</name>
<proteinExistence type="predicted"/>
<evidence type="ECO:0000313" key="1">
    <source>
        <dbReference type="EMBL" id="GGI12189.1"/>
    </source>
</evidence>
<dbReference type="RefSeq" id="WP_229738469.1">
    <property type="nucleotide sequence ID" value="NZ_BMDG01000019.1"/>
</dbReference>
<keyword evidence="2" id="KW-1185">Reference proteome</keyword>
<dbReference type="Pfam" id="PF12900">
    <property type="entry name" value="Pyridox_ox_2"/>
    <property type="match status" value="1"/>
</dbReference>
<dbReference type="Proteomes" id="UP000632535">
    <property type="component" value="Unassembled WGS sequence"/>
</dbReference>
<sequence length="140" mass="15172">MFIQPLPSQPSQSEISGEECWQLLAGQKVGRLATSVAGEPEIFPVSFAVADHRVYLRTKPGTKLAEITISPRVAFEVDEVGEDSAWSVVLKGRARALRSESEIDEARGTGLVSYLEDGKSEWICIAASEISGRRLVPGEA</sequence>
<gene>
    <name evidence="1" type="ORF">GCM10007368_39930</name>
</gene>
<dbReference type="EMBL" id="BMDG01000019">
    <property type="protein sequence ID" value="GGI12189.1"/>
    <property type="molecule type" value="Genomic_DNA"/>
</dbReference>
<reference evidence="2" key="1">
    <citation type="journal article" date="2019" name="Int. J. Syst. Evol. Microbiol.">
        <title>The Global Catalogue of Microorganisms (GCM) 10K type strain sequencing project: providing services to taxonomists for standard genome sequencing and annotation.</title>
        <authorList>
            <consortium name="The Broad Institute Genomics Platform"/>
            <consortium name="The Broad Institute Genome Sequencing Center for Infectious Disease"/>
            <person name="Wu L."/>
            <person name="Ma J."/>
        </authorList>
    </citation>
    <scope>NUCLEOTIDE SEQUENCE [LARGE SCALE GENOMIC DNA]</scope>
    <source>
        <strain evidence="2">CCM 8653</strain>
    </source>
</reference>
<evidence type="ECO:0000313" key="2">
    <source>
        <dbReference type="Proteomes" id="UP000632535"/>
    </source>
</evidence>
<dbReference type="SUPFAM" id="SSF50475">
    <property type="entry name" value="FMN-binding split barrel"/>
    <property type="match status" value="1"/>
</dbReference>
<protein>
    <recommendedName>
        <fullName evidence="3">Pyridoxamine 5'-phosphate oxidase-like protein</fullName>
    </recommendedName>
</protein>
<dbReference type="Gene3D" id="2.30.110.10">
    <property type="entry name" value="Electron Transport, Fmn-binding Protein, Chain A"/>
    <property type="match status" value="1"/>
</dbReference>
<dbReference type="InterPro" id="IPR024747">
    <property type="entry name" value="Pyridox_Oxase-rel"/>
</dbReference>
<accession>A0ABQ2BAW8</accession>